<gene>
    <name evidence="7" type="ORF">P167DRAFT_501842</name>
</gene>
<feature type="transmembrane region" description="Helical" evidence="5">
    <location>
        <begin position="160"/>
        <end position="180"/>
    </location>
</feature>
<comment type="similarity">
    <text evidence="5">Belongs to the steroid 5-alpha reductase family. Polyprenal reductase subfamily.</text>
</comment>
<dbReference type="GO" id="GO:0005789">
    <property type="term" value="C:endoplasmic reticulum membrane"/>
    <property type="evidence" value="ECO:0007669"/>
    <property type="project" value="UniProtKB-SubCell"/>
</dbReference>
<comment type="subcellular location">
    <subcellularLocation>
        <location evidence="1">Endomembrane system</location>
        <topology evidence="1">Multi-pass membrane protein</topology>
    </subcellularLocation>
    <subcellularLocation>
        <location evidence="5">Endoplasmic reticulum membrane</location>
    </subcellularLocation>
</comment>
<keyword evidence="5" id="KW-0256">Endoplasmic reticulum</keyword>
<feature type="transmembrane region" description="Helical" evidence="5">
    <location>
        <begin position="275"/>
        <end position="295"/>
    </location>
</feature>
<keyword evidence="5" id="KW-0560">Oxidoreductase</keyword>
<evidence type="ECO:0000256" key="4">
    <source>
        <dbReference type="ARBA" id="ARBA00023136"/>
    </source>
</evidence>
<dbReference type="GO" id="GO:0003865">
    <property type="term" value="F:3-oxo-5-alpha-steroid 4-dehydrogenase activity"/>
    <property type="evidence" value="ECO:0007669"/>
    <property type="project" value="TreeGrafter"/>
</dbReference>
<evidence type="ECO:0000256" key="5">
    <source>
        <dbReference type="RuleBase" id="RU367081"/>
    </source>
</evidence>
<dbReference type="GO" id="GO:0006488">
    <property type="term" value="P:dolichol-linked oligosaccharide biosynthetic process"/>
    <property type="evidence" value="ECO:0007669"/>
    <property type="project" value="UniProtKB-UniRule"/>
</dbReference>
<dbReference type="InterPro" id="IPR001104">
    <property type="entry name" value="3-oxo-5_a-steroid_4-DH_C"/>
</dbReference>
<sequence>MDPITVIRYAFLFNSAAIIVAKYTPALSRRFIAYGVSAEPIPEGYKEKRPPPSDTPVSQFLDAAAETKTPHSWFTHFYYVCFACNLFWAWQIVTHGSVYQLLSSYITPAAAAGVSENGRKEVVGQTIHQVVLTWLCFMIQASRRIYECLYIQKPGASKMWVGHYAIGIWFYLTMSIAIWIEGTAAINKFNFTPMNLYNLVGPPSLKSLFGIILFLLGSGIQHDTHVYLATLKKYTLPTGPFFDSLLCPHYAAECLIYLALSLLSAPRGVGMPVNGTVLAGLVFVVVNLGCSSLSTREWYIQKFGRHSVEHRYNMIPWLF</sequence>
<evidence type="ECO:0000256" key="1">
    <source>
        <dbReference type="ARBA" id="ARBA00004127"/>
    </source>
</evidence>
<dbReference type="InParanoid" id="A0A3N4LBF6"/>
<dbReference type="InterPro" id="IPR039698">
    <property type="entry name" value="Dfg10/SRD5A3"/>
</dbReference>
<dbReference type="STRING" id="1392247.A0A3N4LBF6"/>
<feature type="transmembrane region" description="Helical" evidence="5">
    <location>
        <begin position="200"/>
        <end position="220"/>
    </location>
</feature>
<comment type="pathway">
    <text evidence="5">Protein modification; protein glycosylation.</text>
</comment>
<reference evidence="7 8" key="1">
    <citation type="journal article" date="2018" name="Nat. Ecol. Evol.">
        <title>Pezizomycetes genomes reveal the molecular basis of ectomycorrhizal truffle lifestyle.</title>
        <authorList>
            <person name="Murat C."/>
            <person name="Payen T."/>
            <person name="Noel B."/>
            <person name="Kuo A."/>
            <person name="Morin E."/>
            <person name="Chen J."/>
            <person name="Kohler A."/>
            <person name="Krizsan K."/>
            <person name="Balestrini R."/>
            <person name="Da Silva C."/>
            <person name="Montanini B."/>
            <person name="Hainaut M."/>
            <person name="Levati E."/>
            <person name="Barry K.W."/>
            <person name="Belfiori B."/>
            <person name="Cichocki N."/>
            <person name="Clum A."/>
            <person name="Dockter R.B."/>
            <person name="Fauchery L."/>
            <person name="Guy J."/>
            <person name="Iotti M."/>
            <person name="Le Tacon F."/>
            <person name="Lindquist E.A."/>
            <person name="Lipzen A."/>
            <person name="Malagnac F."/>
            <person name="Mello A."/>
            <person name="Molinier V."/>
            <person name="Miyauchi S."/>
            <person name="Poulain J."/>
            <person name="Riccioni C."/>
            <person name="Rubini A."/>
            <person name="Sitrit Y."/>
            <person name="Splivallo R."/>
            <person name="Traeger S."/>
            <person name="Wang M."/>
            <person name="Zifcakova L."/>
            <person name="Wipf D."/>
            <person name="Zambonelli A."/>
            <person name="Paolocci F."/>
            <person name="Nowrousian M."/>
            <person name="Ottonello S."/>
            <person name="Baldrian P."/>
            <person name="Spatafora J.W."/>
            <person name="Henrissat B."/>
            <person name="Nagy L.G."/>
            <person name="Aury J.M."/>
            <person name="Wincker P."/>
            <person name="Grigoriev I.V."/>
            <person name="Bonfante P."/>
            <person name="Martin F.M."/>
        </authorList>
    </citation>
    <scope>NUCLEOTIDE SEQUENCE [LARGE SCALE GENOMIC DNA]</scope>
    <source>
        <strain evidence="7 8">CCBAS932</strain>
    </source>
</reference>
<feature type="transmembrane region" description="Helical" evidence="5">
    <location>
        <begin position="77"/>
        <end position="102"/>
    </location>
</feature>
<accession>A0A3N4LBF6</accession>
<dbReference type="PANTHER" id="PTHR14624">
    <property type="entry name" value="DFG10 PROTEIN"/>
    <property type="match status" value="1"/>
</dbReference>
<feature type="transmembrane region" description="Helical" evidence="5">
    <location>
        <begin position="6"/>
        <end position="24"/>
    </location>
</feature>
<dbReference type="GO" id="GO:0160198">
    <property type="term" value="F:polyprenal reductase activity"/>
    <property type="evidence" value="ECO:0007669"/>
    <property type="project" value="UniProtKB-EC"/>
</dbReference>
<dbReference type="UniPathway" id="UPA00378"/>
<dbReference type="OrthoDB" id="541710at2759"/>
<keyword evidence="8" id="KW-1185">Reference proteome</keyword>
<comment type="function">
    <text evidence="5">Plays a key role in early steps of protein N-linked glycosylation by being involved in the conversion of polyprenol into dolichol. Acts as a polyprenal reductase that mediates the reduction of polyprenal into dolichal in a NADP-dependent mechanism. Dolichols are required for the synthesis of dolichol-linked monosaccharides and the oligosaccharide precursor used for N-glycosylation.</text>
</comment>
<comment type="catalytic activity">
    <reaction evidence="5">
        <text>a di-trans,poly-cis-dolichal + NADP(+) = a di-trans,poly-cis-polyprenal + NADPH + H(+)</text>
        <dbReference type="Rhea" id="RHEA:80727"/>
        <dbReference type="Rhea" id="RHEA-COMP:19536"/>
        <dbReference type="Rhea" id="RHEA-COMP:19537"/>
        <dbReference type="ChEBI" id="CHEBI:15378"/>
        <dbReference type="ChEBI" id="CHEBI:57783"/>
        <dbReference type="ChEBI" id="CHEBI:58349"/>
        <dbReference type="ChEBI" id="CHEBI:231623"/>
        <dbReference type="ChEBI" id="CHEBI:231637"/>
        <dbReference type="EC" id="1.3.1.94"/>
    </reaction>
    <physiologicalReaction direction="right-to-left" evidence="5">
        <dbReference type="Rhea" id="RHEA:80729"/>
    </physiologicalReaction>
</comment>
<dbReference type="Pfam" id="PF02544">
    <property type="entry name" value="Steroid_dh"/>
    <property type="match status" value="1"/>
</dbReference>
<evidence type="ECO:0000313" key="8">
    <source>
        <dbReference type="Proteomes" id="UP000277580"/>
    </source>
</evidence>
<evidence type="ECO:0000256" key="3">
    <source>
        <dbReference type="ARBA" id="ARBA00022989"/>
    </source>
</evidence>
<dbReference type="Proteomes" id="UP000277580">
    <property type="component" value="Unassembled WGS sequence"/>
</dbReference>
<dbReference type="PROSITE" id="PS50244">
    <property type="entry name" value="S5A_REDUCTASE"/>
    <property type="match status" value="1"/>
</dbReference>
<evidence type="ECO:0000256" key="2">
    <source>
        <dbReference type="ARBA" id="ARBA00022692"/>
    </source>
</evidence>
<proteinExistence type="inferred from homology"/>
<dbReference type="PANTHER" id="PTHR14624:SF0">
    <property type="entry name" value="POLYPRENOL REDUCTASE"/>
    <property type="match status" value="1"/>
</dbReference>
<dbReference type="FunCoup" id="A0A3N4LBF6">
    <property type="interactions" value="348"/>
</dbReference>
<dbReference type="EMBL" id="ML119113">
    <property type="protein sequence ID" value="RPB15335.1"/>
    <property type="molecule type" value="Genomic_DNA"/>
</dbReference>
<keyword evidence="2 5" id="KW-0812">Transmembrane</keyword>
<feature type="domain" description="3-oxo-5-alpha-steroid 4-dehydrogenase C-terminal" evidence="6">
    <location>
        <begin position="206"/>
        <end position="319"/>
    </location>
</feature>
<keyword evidence="3 5" id="KW-1133">Transmembrane helix</keyword>
<dbReference type="AlphaFoldDB" id="A0A3N4LBF6"/>
<dbReference type="GO" id="GO:0016095">
    <property type="term" value="P:polyprenol catabolic process"/>
    <property type="evidence" value="ECO:0007669"/>
    <property type="project" value="UniProtKB-UniRule"/>
</dbReference>
<organism evidence="7 8">
    <name type="scientific">Morchella conica CCBAS932</name>
    <dbReference type="NCBI Taxonomy" id="1392247"/>
    <lineage>
        <taxon>Eukaryota</taxon>
        <taxon>Fungi</taxon>
        <taxon>Dikarya</taxon>
        <taxon>Ascomycota</taxon>
        <taxon>Pezizomycotina</taxon>
        <taxon>Pezizomycetes</taxon>
        <taxon>Pezizales</taxon>
        <taxon>Morchellaceae</taxon>
        <taxon>Morchella</taxon>
    </lineage>
</organism>
<keyword evidence="4 5" id="KW-0472">Membrane</keyword>
<protein>
    <recommendedName>
        <fullName evidence="5">Polyprenal reductase</fullName>
        <ecNumber evidence="5">1.3.1.94</ecNumber>
    </recommendedName>
</protein>
<evidence type="ECO:0000259" key="6">
    <source>
        <dbReference type="Pfam" id="PF02544"/>
    </source>
</evidence>
<dbReference type="GO" id="GO:0102389">
    <property type="term" value="F:polyprenol reductase activity"/>
    <property type="evidence" value="ECO:0007669"/>
    <property type="project" value="UniProtKB-UniRule"/>
</dbReference>
<dbReference type="EC" id="1.3.1.94" evidence="5"/>
<evidence type="ECO:0000313" key="7">
    <source>
        <dbReference type="EMBL" id="RPB15335.1"/>
    </source>
</evidence>
<keyword evidence="5" id="KW-0521">NADP</keyword>
<name>A0A3N4LBF6_9PEZI</name>